<dbReference type="PANTHER" id="PTHR13620">
    <property type="entry name" value="3-5 EXONUCLEASE"/>
    <property type="match status" value="1"/>
</dbReference>
<dbReference type="Gene3D" id="3.30.420.10">
    <property type="entry name" value="Ribonuclease H-like superfamily/Ribonuclease H"/>
    <property type="match status" value="1"/>
</dbReference>
<keyword evidence="5" id="KW-1185">Reference proteome</keyword>
<dbReference type="AlphaFoldDB" id="A0A9P9AB77"/>
<comment type="caution">
    <text evidence="4">The sequence shown here is derived from an EMBL/GenBank/DDBJ whole genome shotgun (WGS) entry which is preliminary data.</text>
</comment>
<dbReference type="InterPro" id="IPR036397">
    <property type="entry name" value="RNaseH_sf"/>
</dbReference>
<accession>A0A9P9AB77</accession>
<dbReference type="InterPro" id="IPR051132">
    <property type="entry name" value="3-5_Exonuclease_domain"/>
</dbReference>
<dbReference type="InterPro" id="IPR002562">
    <property type="entry name" value="3'-5'_exonuclease_dom"/>
</dbReference>
<reference evidence="4" key="1">
    <citation type="journal article" date="2021" name="Nat. Commun.">
        <title>Genetic determinants of endophytism in the Arabidopsis root mycobiome.</title>
        <authorList>
            <person name="Mesny F."/>
            <person name="Miyauchi S."/>
            <person name="Thiergart T."/>
            <person name="Pickel B."/>
            <person name="Atanasova L."/>
            <person name="Karlsson M."/>
            <person name="Huettel B."/>
            <person name="Barry K.W."/>
            <person name="Haridas S."/>
            <person name="Chen C."/>
            <person name="Bauer D."/>
            <person name="Andreopoulos W."/>
            <person name="Pangilinan J."/>
            <person name="LaButti K."/>
            <person name="Riley R."/>
            <person name="Lipzen A."/>
            <person name="Clum A."/>
            <person name="Drula E."/>
            <person name="Henrissat B."/>
            <person name="Kohler A."/>
            <person name="Grigoriev I.V."/>
            <person name="Martin F.M."/>
            <person name="Hacquard S."/>
        </authorList>
    </citation>
    <scope>NUCLEOTIDE SEQUENCE</scope>
    <source>
        <strain evidence="4">MPI-SDFR-AT-0117</strain>
    </source>
</reference>
<protein>
    <submittedName>
        <fullName evidence="4">Ribonuclease H-like domain-containing protein</fullName>
    </submittedName>
</protein>
<proteinExistence type="predicted"/>
<dbReference type="Pfam" id="PF01612">
    <property type="entry name" value="DNA_pol_A_exo1"/>
    <property type="match status" value="1"/>
</dbReference>
<feature type="domain" description="3'-5' exonuclease" evidence="3">
    <location>
        <begin position="152"/>
        <end position="342"/>
    </location>
</feature>
<dbReference type="GO" id="GO:0005737">
    <property type="term" value="C:cytoplasm"/>
    <property type="evidence" value="ECO:0007669"/>
    <property type="project" value="TreeGrafter"/>
</dbReference>
<dbReference type="SUPFAM" id="SSF53098">
    <property type="entry name" value="Ribonuclease H-like"/>
    <property type="match status" value="1"/>
</dbReference>
<dbReference type="PANTHER" id="PTHR13620:SF104">
    <property type="entry name" value="EXONUCLEASE 3'-5' DOMAIN-CONTAINING PROTEIN 2"/>
    <property type="match status" value="1"/>
</dbReference>
<dbReference type="GO" id="GO:0008408">
    <property type="term" value="F:3'-5' exonuclease activity"/>
    <property type="evidence" value="ECO:0007669"/>
    <property type="project" value="InterPro"/>
</dbReference>
<name>A0A9P9AB77_9PEZI</name>
<evidence type="ECO:0000313" key="4">
    <source>
        <dbReference type="EMBL" id="KAH6686303.1"/>
    </source>
</evidence>
<evidence type="ECO:0000259" key="3">
    <source>
        <dbReference type="SMART" id="SM00474"/>
    </source>
</evidence>
<dbReference type="InterPro" id="IPR012337">
    <property type="entry name" value="RNaseH-like_sf"/>
</dbReference>
<dbReference type="EMBL" id="JAGSXJ010000013">
    <property type="protein sequence ID" value="KAH6686303.1"/>
    <property type="molecule type" value="Genomic_DNA"/>
</dbReference>
<evidence type="ECO:0000256" key="1">
    <source>
        <dbReference type="ARBA" id="ARBA00022722"/>
    </source>
</evidence>
<sequence length="423" mass="47431">MTSYPFDRVWHNGRGIVFATDKSPVQTSLGTPRSMPMSTTVEVQVDEVTYKSIEEDLNEDAESFTTAPEEFTDDSVVPGVEDTEAAQAIVEEIPLPVLAAPVPPWTKLEYNVSIDAYSAAQEAEEGSMESFWSYKLYRGPVDDDGKETNVTVHYCTSKETMERVCELFVGEEVLGFDLEWKPSATRQAPAKDNCSLIQIASPSRIALFHVAFFTGTDVDDLVAPTFKELMENPEVRKAGVNVKGDSTRLRNYLGIDMQGAFELSHMYKLVRYSETRSDLINRRLVALGTQVKDCLGLPMFKDLDVRRSDWSHRRLNMKQIYYSASDAYAGLQLYHVLDEMRQAMKPTPPRPHHLELNLPIRLAEPEVEESEEDIVDSSDVAADADVAAVTEEFPGYPTLKLTEDLIKAKEAEPPSHNDDTSKT</sequence>
<keyword evidence="2" id="KW-0378">Hydrolase</keyword>
<organism evidence="4 5">
    <name type="scientific">Plectosphaerella plurivora</name>
    <dbReference type="NCBI Taxonomy" id="936078"/>
    <lineage>
        <taxon>Eukaryota</taxon>
        <taxon>Fungi</taxon>
        <taxon>Dikarya</taxon>
        <taxon>Ascomycota</taxon>
        <taxon>Pezizomycotina</taxon>
        <taxon>Sordariomycetes</taxon>
        <taxon>Hypocreomycetidae</taxon>
        <taxon>Glomerellales</taxon>
        <taxon>Plectosphaerellaceae</taxon>
        <taxon>Plectosphaerella</taxon>
    </lineage>
</organism>
<dbReference type="CDD" id="cd06141">
    <property type="entry name" value="WRN_exo"/>
    <property type="match status" value="1"/>
</dbReference>
<evidence type="ECO:0000313" key="5">
    <source>
        <dbReference type="Proteomes" id="UP000770015"/>
    </source>
</evidence>
<dbReference type="SMART" id="SM00474">
    <property type="entry name" value="35EXOc"/>
    <property type="match status" value="1"/>
</dbReference>
<dbReference type="Proteomes" id="UP000770015">
    <property type="component" value="Unassembled WGS sequence"/>
</dbReference>
<dbReference type="GO" id="GO:0005634">
    <property type="term" value="C:nucleus"/>
    <property type="evidence" value="ECO:0007669"/>
    <property type="project" value="TreeGrafter"/>
</dbReference>
<dbReference type="OrthoDB" id="1920326at2759"/>
<keyword evidence="1" id="KW-0540">Nuclease</keyword>
<dbReference type="GO" id="GO:0003676">
    <property type="term" value="F:nucleic acid binding"/>
    <property type="evidence" value="ECO:0007669"/>
    <property type="project" value="InterPro"/>
</dbReference>
<gene>
    <name evidence="4" type="ORF">F5X68DRAFT_191315</name>
</gene>
<evidence type="ECO:0000256" key="2">
    <source>
        <dbReference type="ARBA" id="ARBA00022801"/>
    </source>
</evidence>
<dbReference type="GO" id="GO:0006139">
    <property type="term" value="P:nucleobase-containing compound metabolic process"/>
    <property type="evidence" value="ECO:0007669"/>
    <property type="project" value="InterPro"/>
</dbReference>